<reference evidence="1" key="3">
    <citation type="submission" date="2023-05" db="EMBL/GenBank/DDBJ databases">
        <authorList>
            <person name="Smith C.H."/>
        </authorList>
    </citation>
    <scope>NUCLEOTIDE SEQUENCE</scope>
    <source>
        <strain evidence="1">CHS0354</strain>
        <tissue evidence="1">Mantle</tissue>
    </source>
</reference>
<protein>
    <submittedName>
        <fullName evidence="1">Uncharacterized protein</fullName>
    </submittedName>
</protein>
<evidence type="ECO:0000313" key="2">
    <source>
        <dbReference type="Proteomes" id="UP001195483"/>
    </source>
</evidence>
<reference evidence="1" key="1">
    <citation type="journal article" date="2021" name="Genome Biol. Evol.">
        <title>A High-Quality Reference Genome for a Parasitic Bivalve with Doubly Uniparental Inheritance (Bivalvia: Unionida).</title>
        <authorList>
            <person name="Smith C.H."/>
        </authorList>
    </citation>
    <scope>NUCLEOTIDE SEQUENCE</scope>
    <source>
        <strain evidence="1">CHS0354</strain>
    </source>
</reference>
<dbReference type="Proteomes" id="UP001195483">
    <property type="component" value="Unassembled WGS sequence"/>
</dbReference>
<keyword evidence="2" id="KW-1185">Reference proteome</keyword>
<dbReference type="AlphaFoldDB" id="A0AAE0WBC1"/>
<reference evidence="1" key="2">
    <citation type="journal article" date="2021" name="Genome Biol. Evol.">
        <title>Developing a high-quality reference genome for a parasitic bivalve with doubly uniparental inheritance (Bivalvia: Unionida).</title>
        <authorList>
            <person name="Smith C.H."/>
        </authorList>
    </citation>
    <scope>NUCLEOTIDE SEQUENCE</scope>
    <source>
        <strain evidence="1">CHS0354</strain>
        <tissue evidence="1">Mantle</tissue>
    </source>
</reference>
<comment type="caution">
    <text evidence="1">The sequence shown here is derived from an EMBL/GenBank/DDBJ whole genome shotgun (WGS) entry which is preliminary data.</text>
</comment>
<sequence>MSALDVLACMIGVAIAPSPGFNRFGNHGGGFYGYGISLQTNTKSALDILACMIGVAIAPSPVFNGLGNHGGGFYGYEMYSGYGGRYSEYGGYTWGRYG</sequence>
<gene>
    <name evidence="1" type="ORF">CHS0354_018789</name>
</gene>
<accession>A0AAE0WBC1</accession>
<organism evidence="1 2">
    <name type="scientific">Potamilus streckersoni</name>
    <dbReference type="NCBI Taxonomy" id="2493646"/>
    <lineage>
        <taxon>Eukaryota</taxon>
        <taxon>Metazoa</taxon>
        <taxon>Spiralia</taxon>
        <taxon>Lophotrochozoa</taxon>
        <taxon>Mollusca</taxon>
        <taxon>Bivalvia</taxon>
        <taxon>Autobranchia</taxon>
        <taxon>Heteroconchia</taxon>
        <taxon>Palaeoheterodonta</taxon>
        <taxon>Unionida</taxon>
        <taxon>Unionoidea</taxon>
        <taxon>Unionidae</taxon>
        <taxon>Ambleminae</taxon>
        <taxon>Lampsilini</taxon>
        <taxon>Potamilus</taxon>
    </lineage>
</organism>
<proteinExistence type="predicted"/>
<name>A0AAE0WBC1_9BIVA</name>
<dbReference type="EMBL" id="JAEAOA010001149">
    <property type="protein sequence ID" value="KAK3607307.1"/>
    <property type="molecule type" value="Genomic_DNA"/>
</dbReference>
<evidence type="ECO:0000313" key="1">
    <source>
        <dbReference type="EMBL" id="KAK3607307.1"/>
    </source>
</evidence>